<name>A0A511M9Z5_9NOCA</name>
<reference evidence="1 2" key="1">
    <citation type="submission" date="2019-07" db="EMBL/GenBank/DDBJ databases">
        <title>Whole genome shotgun sequence of Nocardia ninae NBRC 108245.</title>
        <authorList>
            <person name="Hosoyama A."/>
            <person name="Uohara A."/>
            <person name="Ohji S."/>
            <person name="Ichikawa N."/>
        </authorList>
    </citation>
    <scope>NUCLEOTIDE SEQUENCE [LARGE SCALE GENOMIC DNA]</scope>
    <source>
        <strain evidence="1 2">NBRC 108245</strain>
    </source>
</reference>
<accession>A0A511M9Z5</accession>
<proteinExistence type="predicted"/>
<organism evidence="1 2">
    <name type="scientific">Nocardia ninae NBRC 108245</name>
    <dbReference type="NCBI Taxonomy" id="1210091"/>
    <lineage>
        <taxon>Bacteria</taxon>
        <taxon>Bacillati</taxon>
        <taxon>Actinomycetota</taxon>
        <taxon>Actinomycetes</taxon>
        <taxon>Mycobacteriales</taxon>
        <taxon>Nocardiaceae</taxon>
        <taxon>Nocardia</taxon>
    </lineage>
</organism>
<comment type="caution">
    <text evidence="1">The sequence shown here is derived from an EMBL/GenBank/DDBJ whole genome shotgun (WGS) entry which is preliminary data.</text>
</comment>
<dbReference type="RefSeq" id="WP_147129621.1">
    <property type="nucleotide sequence ID" value="NZ_BJXA01000009.1"/>
</dbReference>
<sequence>MSAVSRRNWFDIEPVDAMNIELPQPDIDGPVNESGEPCPWPWEPQQLVGAPLGQYHCPYCGAMVMAGMRHLDYRDAAGN</sequence>
<dbReference type="EMBL" id="BJXA01000009">
    <property type="protein sequence ID" value="GEM37484.1"/>
    <property type="molecule type" value="Genomic_DNA"/>
</dbReference>
<gene>
    <name evidence="1" type="ORF">NN4_20030</name>
</gene>
<keyword evidence="2" id="KW-1185">Reference proteome</keyword>
<dbReference type="OrthoDB" id="5196860at2"/>
<dbReference type="Proteomes" id="UP000321424">
    <property type="component" value="Unassembled WGS sequence"/>
</dbReference>
<protein>
    <submittedName>
        <fullName evidence="1">Uncharacterized protein</fullName>
    </submittedName>
</protein>
<evidence type="ECO:0000313" key="2">
    <source>
        <dbReference type="Proteomes" id="UP000321424"/>
    </source>
</evidence>
<evidence type="ECO:0000313" key="1">
    <source>
        <dbReference type="EMBL" id="GEM37484.1"/>
    </source>
</evidence>
<dbReference type="AlphaFoldDB" id="A0A511M9Z5"/>